<accession>A0AAU8MK95</accession>
<sequence length="69" mass="8203">MLSIMSINLSLELDIFGRLVLRLIKSISTIYLKKYKFKWVEYIINKYLIKSSIETININRFNATFIITI</sequence>
<proteinExistence type="predicted"/>
<organism evidence="1">
    <name type="scientific">Geladintestivirus 2</name>
    <dbReference type="NCBI Taxonomy" id="3233134"/>
    <lineage>
        <taxon>Viruses</taxon>
        <taxon>Duplodnaviria</taxon>
        <taxon>Heunggongvirae</taxon>
        <taxon>Uroviricota</taxon>
        <taxon>Caudoviricetes</taxon>
        <taxon>Crassvirales</taxon>
    </lineage>
</organism>
<reference evidence="1" key="1">
    <citation type="submission" date="2024-06" db="EMBL/GenBank/DDBJ databases">
        <title>Intestivirid acquisition increases across infancy in a wild primate population.</title>
        <authorList>
            <person name="Schneider-Creas I.A."/>
            <person name="Moya I.L."/>
            <person name="Chiou K.L."/>
            <person name="Baniel A."/>
            <person name="Azanaw Haile A."/>
            <person name="Kebede F."/>
            <person name="Abebe B."/>
            <person name="Snyder-Mackler N."/>
            <person name="Varsani A."/>
        </authorList>
    </citation>
    <scope>NUCLEOTIDE SEQUENCE</scope>
    <source>
        <strain evidence="1">Int_RNL_2018_0288_CRY</strain>
    </source>
</reference>
<name>A0AAU8MK95_9CAUD</name>
<dbReference type="EMBL" id="PP965500">
    <property type="protein sequence ID" value="XCO00628.1"/>
    <property type="molecule type" value="Genomic_DNA"/>
</dbReference>
<protein>
    <submittedName>
        <fullName evidence="1">Uncharacterized protein</fullName>
    </submittedName>
</protein>
<evidence type="ECO:0000313" key="1">
    <source>
        <dbReference type="EMBL" id="XCO00628.1"/>
    </source>
</evidence>